<sequence>MQIQRFLAGRTGPHPLPDGEPADFVVHDLGTLKLPSGRLALAETSSLESPVIVPVEPGEYRVELTSAGVDEYYDVSEARFAYVSLVLSESEPVTVEPAVVEPDTVQWRTEPQGGIAGVPGLHGVNMSQIACLALADAEALPRDMPGEPETWYDSVLAGQDGGLFQRMDEPVAAPRGTVRAQLPNSTTGDTITLVIARELQYPILATRDREGKLTGIHVDMLVVGELAETLQAFDGQSEWAQFELEEAMRAEVLAEEAAEQRNRGFGGWLRGVFGGK</sequence>
<reference evidence="2" key="1">
    <citation type="journal article" date="2019" name="Int. J. Syst. Evol. Microbiol.">
        <title>The Global Catalogue of Microorganisms (GCM) 10K type strain sequencing project: providing services to taxonomists for standard genome sequencing and annotation.</title>
        <authorList>
            <consortium name="The Broad Institute Genomics Platform"/>
            <consortium name="The Broad Institute Genome Sequencing Center for Infectious Disease"/>
            <person name="Wu L."/>
            <person name="Ma J."/>
        </authorList>
    </citation>
    <scope>NUCLEOTIDE SEQUENCE [LARGE SCALE GENOMIC DNA]</scope>
    <source>
        <strain evidence="2">CCUG 50213</strain>
    </source>
</reference>
<proteinExistence type="predicted"/>
<keyword evidence="2" id="KW-1185">Reference proteome</keyword>
<gene>
    <name evidence="1" type="ORF">ACFQ3U_11075</name>
</gene>
<evidence type="ECO:0000313" key="2">
    <source>
        <dbReference type="Proteomes" id="UP001597181"/>
    </source>
</evidence>
<evidence type="ECO:0000313" key="1">
    <source>
        <dbReference type="EMBL" id="MFD1202436.1"/>
    </source>
</evidence>
<dbReference type="EMBL" id="JBHTLY010000004">
    <property type="protein sequence ID" value="MFD1202436.1"/>
    <property type="molecule type" value="Genomic_DNA"/>
</dbReference>
<protein>
    <submittedName>
        <fullName evidence="1">Uncharacterized protein</fullName>
    </submittedName>
</protein>
<organism evidence="1 2">
    <name type="scientific">Leucobacter albus</name>
    <dbReference type="NCBI Taxonomy" id="272210"/>
    <lineage>
        <taxon>Bacteria</taxon>
        <taxon>Bacillati</taxon>
        <taxon>Actinomycetota</taxon>
        <taxon>Actinomycetes</taxon>
        <taxon>Micrococcales</taxon>
        <taxon>Microbacteriaceae</taxon>
        <taxon>Leucobacter</taxon>
    </lineage>
</organism>
<name>A0ABW3TNY3_9MICO</name>
<dbReference type="RefSeq" id="WP_343960832.1">
    <property type="nucleotide sequence ID" value="NZ_BAAAKZ010000010.1"/>
</dbReference>
<comment type="caution">
    <text evidence="1">The sequence shown here is derived from an EMBL/GenBank/DDBJ whole genome shotgun (WGS) entry which is preliminary data.</text>
</comment>
<dbReference type="Proteomes" id="UP001597181">
    <property type="component" value="Unassembled WGS sequence"/>
</dbReference>
<accession>A0ABW3TNY3</accession>